<protein>
    <submittedName>
        <fullName evidence="1">Uncharacterized protein</fullName>
    </submittedName>
</protein>
<accession>A0A7W7QR41</accession>
<organism evidence="1 2">
    <name type="scientific">Streptosporangium saharense</name>
    <dbReference type="NCBI Taxonomy" id="1706840"/>
    <lineage>
        <taxon>Bacteria</taxon>
        <taxon>Bacillati</taxon>
        <taxon>Actinomycetota</taxon>
        <taxon>Actinomycetes</taxon>
        <taxon>Streptosporangiales</taxon>
        <taxon>Streptosporangiaceae</taxon>
        <taxon>Streptosporangium</taxon>
    </lineage>
</organism>
<dbReference type="Proteomes" id="UP000552644">
    <property type="component" value="Unassembled WGS sequence"/>
</dbReference>
<comment type="caution">
    <text evidence="1">The sequence shown here is derived from an EMBL/GenBank/DDBJ whole genome shotgun (WGS) entry which is preliminary data.</text>
</comment>
<name>A0A7W7QR41_9ACTN</name>
<dbReference type="RefSeq" id="WP_184719329.1">
    <property type="nucleotide sequence ID" value="NZ_JACHJP010000006.1"/>
</dbReference>
<evidence type="ECO:0000313" key="1">
    <source>
        <dbReference type="EMBL" id="MBB4918246.1"/>
    </source>
</evidence>
<evidence type="ECO:0000313" key="2">
    <source>
        <dbReference type="Proteomes" id="UP000552644"/>
    </source>
</evidence>
<gene>
    <name evidence="1" type="ORF">FHS44_005373</name>
</gene>
<proteinExistence type="predicted"/>
<dbReference type="AlphaFoldDB" id="A0A7W7QR41"/>
<keyword evidence="2" id="KW-1185">Reference proteome</keyword>
<sequence>MENTDEKHVPQAFALVRGEVLAYGVTLPGGQAATVRADGGAHGLWNSAQSAAKRLRSDLVWFGDGGG</sequence>
<dbReference type="EMBL" id="JACHJP010000006">
    <property type="protein sequence ID" value="MBB4918246.1"/>
    <property type="molecule type" value="Genomic_DNA"/>
</dbReference>
<reference evidence="1 2" key="1">
    <citation type="submission" date="2020-08" db="EMBL/GenBank/DDBJ databases">
        <title>Genomic Encyclopedia of Type Strains, Phase III (KMG-III): the genomes of soil and plant-associated and newly described type strains.</title>
        <authorList>
            <person name="Whitman W."/>
        </authorList>
    </citation>
    <scope>NUCLEOTIDE SEQUENCE [LARGE SCALE GENOMIC DNA]</scope>
    <source>
        <strain evidence="1 2">CECT 8840</strain>
    </source>
</reference>